<dbReference type="AlphaFoldDB" id="A0A9D4FBC2"/>
<comment type="caution">
    <text evidence="1">The sequence shown here is derived from an EMBL/GenBank/DDBJ whole genome shotgun (WGS) entry which is preliminary data.</text>
</comment>
<evidence type="ECO:0000313" key="2">
    <source>
        <dbReference type="Proteomes" id="UP000828390"/>
    </source>
</evidence>
<dbReference type="Proteomes" id="UP000828390">
    <property type="component" value="Unassembled WGS sequence"/>
</dbReference>
<organism evidence="1 2">
    <name type="scientific">Dreissena polymorpha</name>
    <name type="common">Zebra mussel</name>
    <name type="synonym">Mytilus polymorpha</name>
    <dbReference type="NCBI Taxonomy" id="45954"/>
    <lineage>
        <taxon>Eukaryota</taxon>
        <taxon>Metazoa</taxon>
        <taxon>Spiralia</taxon>
        <taxon>Lophotrochozoa</taxon>
        <taxon>Mollusca</taxon>
        <taxon>Bivalvia</taxon>
        <taxon>Autobranchia</taxon>
        <taxon>Heteroconchia</taxon>
        <taxon>Euheterodonta</taxon>
        <taxon>Imparidentia</taxon>
        <taxon>Neoheterodontei</taxon>
        <taxon>Myida</taxon>
        <taxon>Dreissenoidea</taxon>
        <taxon>Dreissenidae</taxon>
        <taxon>Dreissena</taxon>
    </lineage>
</organism>
<gene>
    <name evidence="1" type="ORF">DPMN_148679</name>
</gene>
<reference evidence="1" key="1">
    <citation type="journal article" date="2019" name="bioRxiv">
        <title>The Genome of the Zebra Mussel, Dreissena polymorpha: A Resource for Invasive Species Research.</title>
        <authorList>
            <person name="McCartney M.A."/>
            <person name="Auch B."/>
            <person name="Kono T."/>
            <person name="Mallez S."/>
            <person name="Zhang Y."/>
            <person name="Obille A."/>
            <person name="Becker A."/>
            <person name="Abrahante J.E."/>
            <person name="Garbe J."/>
            <person name="Badalamenti J.P."/>
            <person name="Herman A."/>
            <person name="Mangelson H."/>
            <person name="Liachko I."/>
            <person name="Sullivan S."/>
            <person name="Sone E.D."/>
            <person name="Koren S."/>
            <person name="Silverstein K.A.T."/>
            <person name="Beckman K.B."/>
            <person name="Gohl D.M."/>
        </authorList>
    </citation>
    <scope>NUCLEOTIDE SEQUENCE</scope>
    <source>
        <strain evidence="1">Duluth1</strain>
        <tissue evidence="1">Whole animal</tissue>
    </source>
</reference>
<protein>
    <submittedName>
        <fullName evidence="1">Uncharacterized protein</fullName>
    </submittedName>
</protein>
<reference evidence="1" key="2">
    <citation type="submission" date="2020-11" db="EMBL/GenBank/DDBJ databases">
        <authorList>
            <person name="McCartney M.A."/>
            <person name="Auch B."/>
            <person name="Kono T."/>
            <person name="Mallez S."/>
            <person name="Becker A."/>
            <person name="Gohl D.M."/>
            <person name="Silverstein K.A.T."/>
            <person name="Koren S."/>
            <person name="Bechman K.B."/>
            <person name="Herman A."/>
            <person name="Abrahante J.E."/>
            <person name="Garbe J."/>
        </authorList>
    </citation>
    <scope>NUCLEOTIDE SEQUENCE</scope>
    <source>
        <strain evidence="1">Duluth1</strain>
        <tissue evidence="1">Whole animal</tissue>
    </source>
</reference>
<name>A0A9D4FBC2_DREPO</name>
<accession>A0A9D4FBC2</accession>
<dbReference type="EMBL" id="JAIWYP010000007">
    <property type="protein sequence ID" value="KAH3795132.1"/>
    <property type="molecule type" value="Genomic_DNA"/>
</dbReference>
<keyword evidence="2" id="KW-1185">Reference proteome</keyword>
<sequence length="52" mass="5641">MNTCYSEICENGQSIPKVPVGSPSELCASQKSTSIARYASPSDSEIEFQLEQ</sequence>
<proteinExistence type="predicted"/>
<evidence type="ECO:0000313" key="1">
    <source>
        <dbReference type="EMBL" id="KAH3795132.1"/>
    </source>
</evidence>